<keyword evidence="3" id="KW-1185">Reference proteome</keyword>
<evidence type="ECO:0000256" key="1">
    <source>
        <dbReference type="SAM" id="MobiDB-lite"/>
    </source>
</evidence>
<dbReference type="AlphaFoldDB" id="A0A3P7N297"/>
<proteinExistence type="predicted"/>
<evidence type="ECO:0000313" key="3">
    <source>
        <dbReference type="Proteomes" id="UP000271889"/>
    </source>
</evidence>
<sequence>MAFSPTSPRIELNDVEVPRQEEAAHYADPTRPHSDRLGLEITIPQDYEGFVLQSWSPGVYPGSPGALEETRWKHLSQKGQTNQPPSAEVLDDQMGKQLNSFDFRFRGLQGS</sequence>
<feature type="compositionally biased region" description="Basic and acidic residues" evidence="1">
    <location>
        <begin position="16"/>
        <end position="35"/>
    </location>
</feature>
<reference evidence="2 3" key="1">
    <citation type="submission" date="2018-11" db="EMBL/GenBank/DDBJ databases">
        <authorList>
            <consortium name="Pathogen Informatics"/>
        </authorList>
    </citation>
    <scope>NUCLEOTIDE SEQUENCE [LARGE SCALE GENOMIC DNA]</scope>
</reference>
<name>A0A3P7N297_CYLGO</name>
<gene>
    <name evidence="2" type="ORF">CGOC_LOCUS9992</name>
</gene>
<feature type="region of interest" description="Disordered" evidence="1">
    <location>
        <begin position="1"/>
        <end position="35"/>
    </location>
</feature>
<dbReference type="Proteomes" id="UP000271889">
    <property type="component" value="Unassembled WGS sequence"/>
</dbReference>
<protein>
    <submittedName>
        <fullName evidence="2">Uncharacterized protein</fullName>
    </submittedName>
</protein>
<dbReference type="EMBL" id="UYRV01109287">
    <property type="protein sequence ID" value="VDN25071.1"/>
    <property type="molecule type" value="Genomic_DNA"/>
</dbReference>
<organism evidence="2 3">
    <name type="scientific">Cylicostephanus goldi</name>
    <name type="common">Nematode worm</name>
    <dbReference type="NCBI Taxonomy" id="71465"/>
    <lineage>
        <taxon>Eukaryota</taxon>
        <taxon>Metazoa</taxon>
        <taxon>Ecdysozoa</taxon>
        <taxon>Nematoda</taxon>
        <taxon>Chromadorea</taxon>
        <taxon>Rhabditida</taxon>
        <taxon>Rhabditina</taxon>
        <taxon>Rhabditomorpha</taxon>
        <taxon>Strongyloidea</taxon>
        <taxon>Strongylidae</taxon>
        <taxon>Cylicostephanus</taxon>
    </lineage>
</organism>
<evidence type="ECO:0000313" key="2">
    <source>
        <dbReference type="EMBL" id="VDN25071.1"/>
    </source>
</evidence>
<accession>A0A3P7N297</accession>